<dbReference type="Proteomes" id="UP001107558">
    <property type="component" value="Chromosome 1"/>
</dbReference>
<dbReference type="Gene3D" id="3.90.245.10">
    <property type="entry name" value="Ribonucleoside hydrolase-like"/>
    <property type="match status" value="1"/>
</dbReference>
<gene>
    <name evidence="3" type="ORF">PVAND_012233</name>
</gene>
<dbReference type="CDD" id="cd02649">
    <property type="entry name" value="nuc_hydro_CeIAG"/>
    <property type="match status" value="1"/>
</dbReference>
<feature type="domain" description="Inosine/uridine-preferring nucleoside hydrolase" evidence="2">
    <location>
        <begin position="6"/>
        <end position="306"/>
    </location>
</feature>
<name>A0A9J6CMR4_POLVA</name>
<protein>
    <recommendedName>
        <fullName evidence="2">Inosine/uridine-preferring nucleoside hydrolase domain-containing protein</fullName>
    </recommendedName>
</protein>
<accession>A0A9J6CMR4</accession>
<dbReference type="GO" id="GO:0016799">
    <property type="term" value="F:hydrolase activity, hydrolyzing N-glycosyl compounds"/>
    <property type="evidence" value="ECO:0007669"/>
    <property type="project" value="InterPro"/>
</dbReference>
<comment type="similarity">
    <text evidence="1">Belongs to the IUNH family.</text>
</comment>
<evidence type="ECO:0000259" key="2">
    <source>
        <dbReference type="Pfam" id="PF01156"/>
    </source>
</evidence>
<dbReference type="InterPro" id="IPR001910">
    <property type="entry name" value="Inosine/uridine_hydrolase_dom"/>
</dbReference>
<dbReference type="InterPro" id="IPR052775">
    <property type="entry name" value="IUN_hydrolase"/>
</dbReference>
<evidence type="ECO:0000313" key="4">
    <source>
        <dbReference type="Proteomes" id="UP001107558"/>
    </source>
</evidence>
<dbReference type="EMBL" id="JADBJN010000001">
    <property type="protein sequence ID" value="KAG5682915.1"/>
    <property type="molecule type" value="Genomic_DNA"/>
</dbReference>
<proteinExistence type="inferred from homology"/>
<dbReference type="InterPro" id="IPR036452">
    <property type="entry name" value="Ribo_hydro-like"/>
</dbReference>
<dbReference type="AlphaFoldDB" id="A0A9J6CMR4"/>
<reference evidence="3" key="1">
    <citation type="submission" date="2021-03" db="EMBL/GenBank/DDBJ databases">
        <title>Chromosome level genome of the anhydrobiotic midge Polypedilum vanderplanki.</title>
        <authorList>
            <person name="Yoshida Y."/>
            <person name="Kikawada T."/>
            <person name="Gusev O."/>
        </authorList>
    </citation>
    <scope>NUCLEOTIDE SEQUENCE</scope>
    <source>
        <strain evidence="3">NIAS01</strain>
        <tissue evidence="3">Whole body or cell culture</tissue>
    </source>
</reference>
<dbReference type="PANTHER" id="PTHR46190">
    <property type="entry name" value="SI:CH211-201H21.5-RELATED"/>
    <property type="match status" value="1"/>
</dbReference>
<organism evidence="3 4">
    <name type="scientific">Polypedilum vanderplanki</name>
    <name type="common">Sleeping chironomid midge</name>
    <dbReference type="NCBI Taxonomy" id="319348"/>
    <lineage>
        <taxon>Eukaryota</taxon>
        <taxon>Metazoa</taxon>
        <taxon>Ecdysozoa</taxon>
        <taxon>Arthropoda</taxon>
        <taxon>Hexapoda</taxon>
        <taxon>Insecta</taxon>
        <taxon>Pterygota</taxon>
        <taxon>Neoptera</taxon>
        <taxon>Endopterygota</taxon>
        <taxon>Diptera</taxon>
        <taxon>Nematocera</taxon>
        <taxon>Chironomoidea</taxon>
        <taxon>Chironomidae</taxon>
        <taxon>Chironominae</taxon>
        <taxon>Polypedilum</taxon>
        <taxon>Polypedilum</taxon>
    </lineage>
</organism>
<dbReference type="Pfam" id="PF01156">
    <property type="entry name" value="IU_nuc_hydro"/>
    <property type="match status" value="1"/>
</dbReference>
<sequence length="318" mass="36337">MSKAKVIFDTDAGTDDAWALITLLRCEEKYNIELKAITVVSGNTNVKHGCQNILLILKTMNRLDIPVYAGAADSLLFHSYFKHGHYHGMDGLKDVFRPEEKPSLDLVQKKHAIEGLRALIEENPNEITIFAVGPLTNIALLYKMYPEISTKIKNLYIMGGNHQGIGNSSRTAEFNFHFDPESARIVLDESKCSVLILPWEPCLKACFATPHKEWRFKVLNSINNEIIEFMDKIEIDVQFRKSFCPCDAYLVCCFIFPKMIKKVSEFNVNIELSGEFTRGQMVLDHKLLMKPNATIIEEFDVEMFKKILLWVCGHEIDI</sequence>
<dbReference type="PANTHER" id="PTHR46190:SF1">
    <property type="entry name" value="SI:CH211-201H21.5"/>
    <property type="match status" value="1"/>
</dbReference>
<comment type="caution">
    <text evidence="3">The sequence shown here is derived from an EMBL/GenBank/DDBJ whole genome shotgun (WGS) entry which is preliminary data.</text>
</comment>
<evidence type="ECO:0000256" key="1">
    <source>
        <dbReference type="ARBA" id="ARBA00009176"/>
    </source>
</evidence>
<keyword evidence="4" id="KW-1185">Reference proteome</keyword>
<dbReference type="SUPFAM" id="SSF53590">
    <property type="entry name" value="Nucleoside hydrolase"/>
    <property type="match status" value="1"/>
</dbReference>
<dbReference type="OrthoDB" id="432381at2759"/>
<evidence type="ECO:0000313" key="3">
    <source>
        <dbReference type="EMBL" id="KAG5682915.1"/>
    </source>
</evidence>